<sequence>LALWNTAGQKEYERLRPLSYHNSHVILIGFAFDMAEMHRYCPDTPFILVGLKKDLRVDQSAQYAQPADGARAAAAIGAKQYLETFAVTGEGVDDVFELATRDVLHHFVTAEYEGGLANERPVVFDVG</sequence>
<dbReference type="Pfam" id="PF00071">
    <property type="entry name" value="Ras"/>
    <property type="match status" value="1"/>
</dbReference>
<dbReference type="PRINTS" id="PR00449">
    <property type="entry name" value="RASTRNSFRMNG"/>
</dbReference>
<dbReference type="GO" id="GO:0005525">
    <property type="term" value="F:GTP binding"/>
    <property type="evidence" value="ECO:0007669"/>
    <property type="project" value="UniProtKB-KW"/>
</dbReference>
<dbReference type="InterPro" id="IPR003578">
    <property type="entry name" value="Small_GTPase_Rho"/>
</dbReference>
<organism evidence="3 4">
    <name type="scientific">Metschnikowia bicuspidata</name>
    <dbReference type="NCBI Taxonomy" id="27322"/>
    <lineage>
        <taxon>Eukaryota</taxon>
        <taxon>Fungi</taxon>
        <taxon>Dikarya</taxon>
        <taxon>Ascomycota</taxon>
        <taxon>Saccharomycotina</taxon>
        <taxon>Pichiomycetes</taxon>
        <taxon>Metschnikowiaceae</taxon>
        <taxon>Metschnikowia</taxon>
    </lineage>
</organism>
<proteinExistence type="predicted"/>
<dbReference type="SUPFAM" id="SSF52540">
    <property type="entry name" value="P-loop containing nucleoside triphosphate hydrolases"/>
    <property type="match status" value="1"/>
</dbReference>
<evidence type="ECO:0000256" key="1">
    <source>
        <dbReference type="ARBA" id="ARBA00022741"/>
    </source>
</evidence>
<dbReference type="SMART" id="SM00174">
    <property type="entry name" value="RHO"/>
    <property type="match status" value="1"/>
</dbReference>
<feature type="non-terminal residue" evidence="3">
    <location>
        <position position="1"/>
    </location>
</feature>
<dbReference type="InterPro" id="IPR027417">
    <property type="entry name" value="P-loop_NTPase"/>
</dbReference>
<dbReference type="AlphaFoldDB" id="A0A4P9Z8N2"/>
<dbReference type="OrthoDB" id="8830751at2759"/>
<dbReference type="InterPro" id="IPR001806">
    <property type="entry name" value="Small_GTPase"/>
</dbReference>
<name>A0A4P9Z8N2_9ASCO</name>
<reference evidence="4" key="1">
    <citation type="journal article" date="2018" name="Nat. Microbiol.">
        <title>Leveraging single-cell genomics to expand the fungal tree of life.</title>
        <authorList>
            <person name="Ahrendt S.R."/>
            <person name="Quandt C.A."/>
            <person name="Ciobanu D."/>
            <person name="Clum A."/>
            <person name="Salamov A."/>
            <person name="Andreopoulos B."/>
            <person name="Cheng J.F."/>
            <person name="Woyke T."/>
            <person name="Pelin A."/>
            <person name="Henrissat B."/>
            <person name="Reynolds N.K."/>
            <person name="Benny G.L."/>
            <person name="Smith M.E."/>
            <person name="James T.Y."/>
            <person name="Grigoriev I.V."/>
        </authorList>
    </citation>
    <scope>NUCLEOTIDE SEQUENCE [LARGE SCALE GENOMIC DNA]</scope>
    <source>
        <strain evidence="4">Baker2002</strain>
    </source>
</reference>
<keyword evidence="3" id="KW-0378">Hydrolase</keyword>
<gene>
    <name evidence="3" type="ORF">METBISCDRAFT_28966</name>
</gene>
<evidence type="ECO:0000313" key="3">
    <source>
        <dbReference type="EMBL" id="RKP28622.1"/>
    </source>
</evidence>
<dbReference type="Proteomes" id="UP000268321">
    <property type="component" value="Unassembled WGS sequence"/>
</dbReference>
<evidence type="ECO:0000313" key="4">
    <source>
        <dbReference type="Proteomes" id="UP000268321"/>
    </source>
</evidence>
<accession>A0A4P9Z8N2</accession>
<protein>
    <submittedName>
        <fullName evidence="3">P-loop containing nucleoside triphosphate hydrolase protein</fullName>
    </submittedName>
</protein>
<keyword evidence="1" id="KW-0547">Nucleotide-binding</keyword>
<evidence type="ECO:0000256" key="2">
    <source>
        <dbReference type="ARBA" id="ARBA00023134"/>
    </source>
</evidence>
<keyword evidence="4" id="KW-1185">Reference proteome</keyword>
<dbReference type="GO" id="GO:0003924">
    <property type="term" value="F:GTPase activity"/>
    <property type="evidence" value="ECO:0007669"/>
    <property type="project" value="InterPro"/>
</dbReference>
<dbReference type="Gene3D" id="3.40.50.300">
    <property type="entry name" value="P-loop containing nucleotide triphosphate hydrolases"/>
    <property type="match status" value="1"/>
</dbReference>
<dbReference type="GO" id="GO:0007264">
    <property type="term" value="P:small GTPase-mediated signal transduction"/>
    <property type="evidence" value="ECO:0007669"/>
    <property type="project" value="InterPro"/>
</dbReference>
<dbReference type="PANTHER" id="PTHR24072">
    <property type="entry name" value="RHO FAMILY GTPASE"/>
    <property type="match status" value="1"/>
</dbReference>
<keyword evidence="2" id="KW-0342">GTP-binding</keyword>
<dbReference type="EMBL" id="ML004758">
    <property type="protein sequence ID" value="RKP28622.1"/>
    <property type="molecule type" value="Genomic_DNA"/>
</dbReference>